<comment type="caution">
    <text evidence="2">The sequence shown here is derived from an EMBL/GenBank/DDBJ whole genome shotgun (WGS) entry which is preliminary data.</text>
</comment>
<reference evidence="3" key="1">
    <citation type="submission" date="2018-05" db="EMBL/GenBank/DDBJ databases">
        <authorList>
            <person name="Nie L."/>
        </authorList>
    </citation>
    <scope>NUCLEOTIDE SEQUENCE [LARGE SCALE GENOMIC DNA]</scope>
    <source>
        <strain evidence="3">NL</strain>
    </source>
</reference>
<keyword evidence="1" id="KW-0732">Signal</keyword>
<dbReference type="AlphaFoldDB" id="A0A328BH03"/>
<evidence type="ECO:0000313" key="3">
    <source>
        <dbReference type="Proteomes" id="UP000248553"/>
    </source>
</evidence>
<evidence type="ECO:0008006" key="4">
    <source>
        <dbReference type="Google" id="ProtNLM"/>
    </source>
</evidence>
<accession>A0A328BH03</accession>
<feature type="chain" id="PRO_5016394162" description="T9SS C-terminal target domain-containing protein" evidence="1">
    <location>
        <begin position="21"/>
        <end position="372"/>
    </location>
</feature>
<feature type="signal peptide" evidence="1">
    <location>
        <begin position="1"/>
        <end position="20"/>
    </location>
</feature>
<name>A0A328BH03_9BACT</name>
<keyword evidence="3" id="KW-1185">Reference proteome</keyword>
<evidence type="ECO:0000313" key="2">
    <source>
        <dbReference type="EMBL" id="RAK65216.1"/>
    </source>
</evidence>
<evidence type="ECO:0000256" key="1">
    <source>
        <dbReference type="SAM" id="SignalP"/>
    </source>
</evidence>
<gene>
    <name evidence="2" type="ORF">DLM85_16905</name>
</gene>
<dbReference type="Proteomes" id="UP000248553">
    <property type="component" value="Unassembled WGS sequence"/>
</dbReference>
<protein>
    <recommendedName>
        <fullName evidence="4">T9SS C-terminal target domain-containing protein</fullName>
    </recommendedName>
</protein>
<sequence length="372" mass="39841">MRHIYPLALLLLGAAPLAQAQVAQPIIDRTDLPVIGDTLRISQASPVLPASAPPLTRRGVGQTWNYAALTPTAQRVERYANINTTATTLQFAFGPLGGVNRATLVSPQTLPALGAGLPISDPVEFYNLSNADFRSVGFGATVSGFGLPVTYRSQALQDVIYRFPLSYNSPADSSNSFFETPSAIASTGYLSQRRKRVNRPDAWGTLTTPFGTFQTVRVVTRIEDHDSLAVGGMPGQGLTLPVRREYKWLAKTIHVPVLTITTNVVNGQEVITSVEYRDIYRRIQLPTAAAAGKTAAPLTAWPTAAAAGTAVQLQLPAAAEVEVTDLAGRLLGRFQQPRGTSALPLNAAWQGTLLLRVRQADGATAVGRVVRY</sequence>
<organism evidence="2 3">
    <name type="scientific">Hymenobacter edaphi</name>
    <dbReference type="NCBI Taxonomy" id="2211146"/>
    <lineage>
        <taxon>Bacteria</taxon>
        <taxon>Pseudomonadati</taxon>
        <taxon>Bacteroidota</taxon>
        <taxon>Cytophagia</taxon>
        <taxon>Cytophagales</taxon>
        <taxon>Hymenobacteraceae</taxon>
        <taxon>Hymenobacter</taxon>
    </lineage>
</organism>
<proteinExistence type="predicted"/>
<dbReference type="RefSeq" id="WP_111479301.1">
    <property type="nucleotide sequence ID" value="NZ_QHKM01000005.1"/>
</dbReference>
<dbReference type="EMBL" id="QHKM01000005">
    <property type="protein sequence ID" value="RAK65216.1"/>
    <property type="molecule type" value="Genomic_DNA"/>
</dbReference>
<dbReference type="OrthoDB" id="866189at2"/>